<evidence type="ECO:0000313" key="4">
    <source>
        <dbReference type="Proteomes" id="UP000054498"/>
    </source>
</evidence>
<keyword evidence="1" id="KW-0732">Signal</keyword>
<evidence type="ECO:0000259" key="2">
    <source>
        <dbReference type="Pfam" id="PF03537"/>
    </source>
</evidence>
<evidence type="ECO:0000313" key="3">
    <source>
        <dbReference type="EMBL" id="KIZ02559.1"/>
    </source>
</evidence>
<dbReference type="AlphaFoldDB" id="A0A0D2L6K5"/>
<dbReference type="RefSeq" id="XP_013901578.1">
    <property type="nucleotide sequence ID" value="XM_014046124.1"/>
</dbReference>
<dbReference type="PANTHER" id="PTHR35273">
    <property type="entry name" value="ALPHA-1,4 POLYGALACTOSAMINIDASE, PUTATIVE (AFU_ORTHOLOGUE AFUA_3G07890)-RELATED"/>
    <property type="match status" value="1"/>
</dbReference>
<organism evidence="3 4">
    <name type="scientific">Monoraphidium neglectum</name>
    <dbReference type="NCBI Taxonomy" id="145388"/>
    <lineage>
        <taxon>Eukaryota</taxon>
        <taxon>Viridiplantae</taxon>
        <taxon>Chlorophyta</taxon>
        <taxon>core chlorophytes</taxon>
        <taxon>Chlorophyceae</taxon>
        <taxon>CS clade</taxon>
        <taxon>Sphaeropleales</taxon>
        <taxon>Selenastraceae</taxon>
        <taxon>Monoraphidium</taxon>
    </lineage>
</organism>
<dbReference type="OrthoDB" id="2108802at2759"/>
<dbReference type="InterPro" id="IPR013785">
    <property type="entry name" value="Aldolase_TIM"/>
</dbReference>
<accession>A0A0D2L6K5</accession>
<dbReference type="PANTHER" id="PTHR35273:SF2">
    <property type="entry name" value="ALPHA-GALACTOSIDASE"/>
    <property type="match status" value="1"/>
</dbReference>
<dbReference type="STRING" id="145388.A0A0D2L6K5"/>
<feature type="chain" id="PRO_5002246118" description="Glycoside-hydrolase family GH114 TIM-barrel domain-containing protein" evidence="1">
    <location>
        <begin position="24"/>
        <end position="236"/>
    </location>
</feature>
<reference evidence="3 4" key="1">
    <citation type="journal article" date="2013" name="BMC Genomics">
        <title>Reconstruction of the lipid metabolism for the microalga Monoraphidium neglectum from its genome sequence reveals characteristics suitable for biofuel production.</title>
        <authorList>
            <person name="Bogen C."/>
            <person name="Al-Dilaimi A."/>
            <person name="Albersmeier A."/>
            <person name="Wichmann J."/>
            <person name="Grundmann M."/>
            <person name="Rupp O."/>
            <person name="Lauersen K.J."/>
            <person name="Blifernez-Klassen O."/>
            <person name="Kalinowski J."/>
            <person name="Goesmann A."/>
            <person name="Mussgnug J.H."/>
            <person name="Kruse O."/>
        </authorList>
    </citation>
    <scope>NUCLEOTIDE SEQUENCE [LARGE SCALE GENOMIC DNA]</scope>
    <source>
        <strain evidence="3 4">SAG 48.87</strain>
    </source>
</reference>
<gene>
    <name evidence="3" type="ORF">MNEG_5400</name>
</gene>
<dbReference type="KEGG" id="mng:MNEG_5400"/>
<dbReference type="InterPro" id="IPR017853">
    <property type="entry name" value="GH"/>
</dbReference>
<dbReference type="InterPro" id="IPR004352">
    <property type="entry name" value="GH114_TIM-barrel"/>
</dbReference>
<sequence>MTVALWATAAALVAVSLQGQVTAQVVDAAATTWWRPRLGYKFQYQLKMAFDVKRDFIPGVQARQRGASTWPGRRGAEIGREPPPPAEWVYLIDGFEATNADVAVILSKGFFPICYFSAGSYEDWRPDKGLFQASDYGSKLSGWAGEFWLDVRSANVKVIMTARMKMCKAKGFVGIDPDNVDAFANPSGFPLTAADQLAYNKWLAATAHGLGLAVGLKNDVGQIQDLVGDFDYFVNE</sequence>
<dbReference type="GeneID" id="25738277"/>
<dbReference type="Gene3D" id="3.20.20.70">
    <property type="entry name" value="Aldolase class I"/>
    <property type="match status" value="1"/>
</dbReference>
<keyword evidence="4" id="KW-1185">Reference proteome</keyword>
<feature type="domain" description="Glycoside-hydrolase family GH114 TIM-barrel" evidence="2">
    <location>
        <begin position="83"/>
        <end position="236"/>
    </location>
</feature>
<name>A0A0D2L6K5_9CHLO</name>
<dbReference type="Pfam" id="PF03537">
    <property type="entry name" value="Glyco_hydro_114"/>
    <property type="match status" value="1"/>
</dbReference>
<dbReference type="EMBL" id="KK101020">
    <property type="protein sequence ID" value="KIZ02559.1"/>
    <property type="molecule type" value="Genomic_DNA"/>
</dbReference>
<dbReference type="SUPFAM" id="SSF51445">
    <property type="entry name" value="(Trans)glycosidases"/>
    <property type="match status" value="1"/>
</dbReference>
<evidence type="ECO:0000256" key="1">
    <source>
        <dbReference type="SAM" id="SignalP"/>
    </source>
</evidence>
<proteinExistence type="predicted"/>
<protein>
    <recommendedName>
        <fullName evidence="2">Glycoside-hydrolase family GH114 TIM-barrel domain-containing protein</fullName>
    </recommendedName>
</protein>
<feature type="signal peptide" evidence="1">
    <location>
        <begin position="1"/>
        <end position="23"/>
    </location>
</feature>
<dbReference type="Proteomes" id="UP000054498">
    <property type="component" value="Unassembled WGS sequence"/>
</dbReference>